<dbReference type="AlphaFoldDB" id="A0A2K6GDR1"/>
<keyword evidence="6" id="KW-1015">Disulfide bond</keyword>
<dbReference type="Pfam" id="PF00335">
    <property type="entry name" value="Tetraspanin"/>
    <property type="match status" value="1"/>
</dbReference>
<dbReference type="OMA" id="CENKINI"/>
<feature type="disulfide bond" evidence="6">
    <location>
        <begin position="154"/>
        <end position="176"/>
    </location>
</feature>
<dbReference type="PANTHER" id="PTHR19282:SF211">
    <property type="entry name" value="TETRASPANIN-19"/>
    <property type="match status" value="1"/>
</dbReference>
<dbReference type="PANTHER" id="PTHR19282">
    <property type="entry name" value="TETRASPANIN"/>
    <property type="match status" value="1"/>
</dbReference>
<comment type="subcellular location">
    <subcellularLocation>
        <location evidence="1 7">Membrane</location>
        <topology evidence="1 7">Multi-pass membrane protein</topology>
    </subcellularLocation>
</comment>
<evidence type="ECO:0000313" key="9">
    <source>
        <dbReference type="Proteomes" id="UP000233160"/>
    </source>
</evidence>
<keyword evidence="9" id="KW-1185">Reference proteome</keyword>
<evidence type="ECO:0000256" key="2">
    <source>
        <dbReference type="ARBA" id="ARBA00006840"/>
    </source>
</evidence>
<evidence type="ECO:0000313" key="8">
    <source>
        <dbReference type="Ensembl" id="ENSPCOP00000024368.1"/>
    </source>
</evidence>
<dbReference type="InterPro" id="IPR018499">
    <property type="entry name" value="Tetraspanin/Peripherin"/>
</dbReference>
<proteinExistence type="inferred from homology"/>
<dbReference type="GO" id="GO:0005886">
    <property type="term" value="C:plasma membrane"/>
    <property type="evidence" value="ECO:0007669"/>
    <property type="project" value="TreeGrafter"/>
</dbReference>
<dbReference type="CTD" id="144448"/>
<dbReference type="InterPro" id="IPR008952">
    <property type="entry name" value="Tetraspanin_EC2_sf"/>
</dbReference>
<dbReference type="SUPFAM" id="SSF48652">
    <property type="entry name" value="Tetraspanin"/>
    <property type="match status" value="1"/>
</dbReference>
<evidence type="ECO:0000256" key="5">
    <source>
        <dbReference type="ARBA" id="ARBA00023136"/>
    </source>
</evidence>
<evidence type="ECO:0000256" key="6">
    <source>
        <dbReference type="PIRSR" id="PIRSR002419-1"/>
    </source>
</evidence>
<keyword evidence="5 7" id="KW-0472">Membrane</keyword>
<evidence type="ECO:0000256" key="4">
    <source>
        <dbReference type="ARBA" id="ARBA00022989"/>
    </source>
</evidence>
<reference evidence="8" key="1">
    <citation type="submission" date="2025-08" db="UniProtKB">
        <authorList>
            <consortium name="Ensembl"/>
        </authorList>
    </citation>
    <scope>IDENTIFICATION</scope>
</reference>
<dbReference type="InterPro" id="IPR000301">
    <property type="entry name" value="Tetraspanin_animals"/>
</dbReference>
<evidence type="ECO:0000256" key="1">
    <source>
        <dbReference type="ARBA" id="ARBA00004141"/>
    </source>
</evidence>
<organism evidence="8 9">
    <name type="scientific">Propithecus coquereli</name>
    <name type="common">Coquerel's sifaka</name>
    <name type="synonym">Propithecus verreauxi coquereli</name>
    <dbReference type="NCBI Taxonomy" id="379532"/>
    <lineage>
        <taxon>Eukaryota</taxon>
        <taxon>Metazoa</taxon>
        <taxon>Chordata</taxon>
        <taxon>Craniata</taxon>
        <taxon>Vertebrata</taxon>
        <taxon>Euteleostomi</taxon>
        <taxon>Mammalia</taxon>
        <taxon>Eutheria</taxon>
        <taxon>Euarchontoglires</taxon>
        <taxon>Primates</taxon>
        <taxon>Strepsirrhini</taxon>
        <taxon>Lemuriformes</taxon>
        <taxon>Indriidae</taxon>
        <taxon>Propithecus</taxon>
    </lineage>
</organism>
<dbReference type="Ensembl" id="ENSPCOT00000035049.1">
    <property type="protein sequence ID" value="ENSPCOP00000024368.1"/>
    <property type="gene ID" value="ENSPCOG00000024382.1"/>
</dbReference>
<feature type="disulfide bond" evidence="6">
    <location>
        <begin position="153"/>
        <end position="188"/>
    </location>
</feature>
<evidence type="ECO:0000256" key="7">
    <source>
        <dbReference type="RuleBase" id="RU361218"/>
    </source>
</evidence>
<name>A0A2K6GDR1_PROCO</name>
<sequence>MLRKNKTLIFVYFLNLINGVFLVLGLLFIGFGLWLLLDRNNFLTALDENSHNIVYISQIFIGTGSSIVLLCLLGYLGIHNKIRWLLILYAILITWAFGVQVILSVIIFTKKEEVCQLWRDKIDLIISEYGSKDKPEEIPQWTILNALQKTLQCCGQHNYTDWMKNKNRENSELVPCSCTKSMLKKWFCDEPLNATYLEGCESKISTWYNANALTLIGINFGILAFEVLQISLTVCFIKHIKNRIHAEI</sequence>
<dbReference type="Proteomes" id="UP000233160">
    <property type="component" value="Unassembled WGS sequence"/>
</dbReference>
<keyword evidence="3 7" id="KW-0812">Transmembrane</keyword>
<dbReference type="OrthoDB" id="6361633at2759"/>
<feature type="transmembrane region" description="Helical" evidence="7">
    <location>
        <begin position="55"/>
        <end position="78"/>
    </location>
</feature>
<dbReference type="GeneTree" id="ENSGT00940000163725"/>
<dbReference type="STRING" id="379532.ENSPCOP00000024368"/>
<dbReference type="RefSeq" id="XP_012508430.1">
    <property type="nucleotide sequence ID" value="XM_012652976.1"/>
</dbReference>
<reference evidence="8" key="2">
    <citation type="submission" date="2025-09" db="UniProtKB">
        <authorList>
            <consortium name="Ensembl"/>
        </authorList>
    </citation>
    <scope>IDENTIFICATION</scope>
</reference>
<feature type="transmembrane region" description="Helical" evidence="7">
    <location>
        <begin position="85"/>
        <end position="108"/>
    </location>
</feature>
<evidence type="ECO:0000256" key="3">
    <source>
        <dbReference type="ARBA" id="ARBA00022692"/>
    </source>
</evidence>
<accession>A0A2K6GDR1</accession>
<dbReference type="GeneID" id="105817318"/>
<feature type="transmembrane region" description="Helical" evidence="7">
    <location>
        <begin position="212"/>
        <end position="237"/>
    </location>
</feature>
<dbReference type="PIRSF" id="PIRSF002419">
    <property type="entry name" value="Tetraspanin"/>
    <property type="match status" value="1"/>
</dbReference>
<protein>
    <recommendedName>
        <fullName evidence="7">Tetraspanin</fullName>
    </recommendedName>
</protein>
<dbReference type="Gene3D" id="1.10.1450.10">
    <property type="entry name" value="Tetraspanin"/>
    <property type="match status" value="1"/>
</dbReference>
<dbReference type="KEGG" id="pcoq:105817318"/>
<dbReference type="PRINTS" id="PR00259">
    <property type="entry name" value="TMFOUR"/>
</dbReference>
<dbReference type="FunFam" id="1.10.1450.10:FF:000025">
    <property type="entry name" value="Tetraspanin"/>
    <property type="match status" value="1"/>
</dbReference>
<comment type="similarity">
    <text evidence="2 7">Belongs to the tetraspanin (TM4SF) family.</text>
</comment>
<keyword evidence="4 7" id="KW-1133">Transmembrane helix</keyword>
<gene>
    <name evidence="8" type="primary">TSPAN19</name>
</gene>
<feature type="transmembrane region" description="Helical" evidence="7">
    <location>
        <begin position="12"/>
        <end position="35"/>
    </location>
</feature>